<dbReference type="EMBL" id="JAWIIV010000011">
    <property type="protein sequence ID" value="MEC4720491.1"/>
    <property type="molecule type" value="Genomic_DNA"/>
</dbReference>
<reference evidence="2 3" key="1">
    <citation type="submission" date="2023-10" db="EMBL/GenBank/DDBJ databases">
        <title>Noviherbaspirillum sp. CPCC 100848 genome assembly.</title>
        <authorList>
            <person name="Li X.Y."/>
            <person name="Fang X.M."/>
        </authorList>
    </citation>
    <scope>NUCLEOTIDE SEQUENCE [LARGE SCALE GENOMIC DNA]</scope>
    <source>
        <strain evidence="2 3">CPCC 100848</strain>
    </source>
</reference>
<evidence type="ECO:0000256" key="1">
    <source>
        <dbReference type="SAM" id="SignalP"/>
    </source>
</evidence>
<keyword evidence="3" id="KW-1185">Reference proteome</keyword>
<protein>
    <submittedName>
        <fullName evidence="2">Uncharacterized protein</fullName>
    </submittedName>
</protein>
<proteinExistence type="predicted"/>
<sequence length="131" mass="14529">MRLRYGRSKKTIAMLCFSLLYAFVQPAEAVALNEMAEDAIDNGHAKGEISGPMTAKIQRATRSTAPIHAQIDVVKRFNQEGCARLEFVLTQDNVPTQDGKTIQFKSAFQMNLCRDGRAPLEAVDMANIPEQ</sequence>
<organism evidence="2 3">
    <name type="scientific">Noviherbaspirillum album</name>
    <dbReference type="NCBI Taxonomy" id="3080276"/>
    <lineage>
        <taxon>Bacteria</taxon>
        <taxon>Pseudomonadati</taxon>
        <taxon>Pseudomonadota</taxon>
        <taxon>Betaproteobacteria</taxon>
        <taxon>Burkholderiales</taxon>
        <taxon>Oxalobacteraceae</taxon>
        <taxon>Noviherbaspirillum</taxon>
    </lineage>
</organism>
<gene>
    <name evidence="2" type="ORF">RY831_15115</name>
</gene>
<feature type="signal peptide" evidence="1">
    <location>
        <begin position="1"/>
        <end position="29"/>
    </location>
</feature>
<feature type="chain" id="PRO_5047063377" evidence="1">
    <location>
        <begin position="30"/>
        <end position="131"/>
    </location>
</feature>
<evidence type="ECO:0000313" key="3">
    <source>
        <dbReference type="Proteomes" id="UP001352263"/>
    </source>
</evidence>
<accession>A0ABU6JA43</accession>
<comment type="caution">
    <text evidence="2">The sequence shown here is derived from an EMBL/GenBank/DDBJ whole genome shotgun (WGS) entry which is preliminary data.</text>
</comment>
<name>A0ABU6JA43_9BURK</name>
<evidence type="ECO:0000313" key="2">
    <source>
        <dbReference type="EMBL" id="MEC4720491.1"/>
    </source>
</evidence>
<keyword evidence="1" id="KW-0732">Signal</keyword>
<dbReference type="RefSeq" id="WP_326507209.1">
    <property type="nucleotide sequence ID" value="NZ_JAWIIV010000011.1"/>
</dbReference>
<dbReference type="Proteomes" id="UP001352263">
    <property type="component" value="Unassembled WGS sequence"/>
</dbReference>